<reference evidence="4 5" key="1">
    <citation type="submission" date="2017-07" db="EMBL/GenBank/DDBJ databases">
        <title>Elstera cyanobacteriorum sp. nov., a novel bacterium isolated from cyanobacterial aggregates in a eutrophic lake.</title>
        <authorList>
            <person name="Cai H."/>
        </authorList>
    </citation>
    <scope>NUCLEOTIDE SEQUENCE [LARGE SCALE GENOMIC DNA]</scope>
    <source>
        <strain evidence="4 5">TH019</strain>
    </source>
</reference>
<accession>A0A255XTH6</accession>
<dbReference type="InterPro" id="IPR046454">
    <property type="entry name" value="GpA_endonuclease"/>
</dbReference>
<dbReference type="AlphaFoldDB" id="A0A255XTH6"/>
<dbReference type="GO" id="GO:0004519">
    <property type="term" value="F:endonuclease activity"/>
    <property type="evidence" value="ECO:0007669"/>
    <property type="project" value="InterPro"/>
</dbReference>
<dbReference type="GO" id="GO:0016887">
    <property type="term" value="F:ATP hydrolysis activity"/>
    <property type="evidence" value="ECO:0007669"/>
    <property type="project" value="InterPro"/>
</dbReference>
<feature type="domain" description="Terminase large subunit GpA endonuclease" evidence="3">
    <location>
        <begin position="332"/>
        <end position="637"/>
    </location>
</feature>
<protein>
    <recommendedName>
        <fullName evidence="6">Terminase</fullName>
    </recommendedName>
</protein>
<gene>
    <name evidence="4" type="ORF">CHR90_05810</name>
</gene>
<evidence type="ECO:0000256" key="1">
    <source>
        <dbReference type="SAM" id="MobiDB-lite"/>
    </source>
</evidence>
<dbReference type="PANTHER" id="PTHR34413">
    <property type="entry name" value="PROPHAGE TAIL FIBER ASSEMBLY PROTEIN HOMOLOG TFAE-RELATED-RELATED"/>
    <property type="match status" value="1"/>
</dbReference>
<keyword evidence="5" id="KW-1185">Reference proteome</keyword>
<name>A0A255XTH6_9PROT</name>
<evidence type="ECO:0000313" key="5">
    <source>
        <dbReference type="Proteomes" id="UP000216361"/>
    </source>
</evidence>
<feature type="domain" description="Phage terminase large subunit GpA ATPase" evidence="2">
    <location>
        <begin position="46"/>
        <end position="300"/>
    </location>
</feature>
<dbReference type="InterPro" id="IPR051220">
    <property type="entry name" value="TFA_Chaperone"/>
</dbReference>
<evidence type="ECO:0000259" key="3">
    <source>
        <dbReference type="Pfam" id="PF20454"/>
    </source>
</evidence>
<feature type="region of interest" description="Disordered" evidence="1">
    <location>
        <begin position="654"/>
        <end position="675"/>
    </location>
</feature>
<dbReference type="Proteomes" id="UP000216361">
    <property type="component" value="Unassembled WGS sequence"/>
</dbReference>
<dbReference type="Pfam" id="PF05876">
    <property type="entry name" value="GpA_ATPase"/>
    <property type="match status" value="1"/>
</dbReference>
<organism evidence="4 5">
    <name type="scientific">Elstera cyanobacteriorum</name>
    <dbReference type="NCBI Taxonomy" id="2022747"/>
    <lineage>
        <taxon>Bacteria</taxon>
        <taxon>Pseudomonadati</taxon>
        <taxon>Pseudomonadota</taxon>
        <taxon>Alphaproteobacteria</taxon>
        <taxon>Rhodospirillales</taxon>
        <taxon>Rhodospirillaceae</taxon>
        <taxon>Elstera</taxon>
    </lineage>
</organism>
<dbReference type="InterPro" id="IPR046453">
    <property type="entry name" value="GpA_ATPase"/>
</dbReference>
<sequence length="694" mass="76686">MEPIRYARPADIRAGLAWLIKPPVAISLPEAAERVRVVDNPSGGYSGPWRNAMAPYLMGPMASLDDQSYGETVFVGPGQCGKTEIGLNWLTKSVVFDPADMLLVLDEKDQAEDFAVRRLARLVSATREVGQRLEKSKQLQYEFRGMLATVLWATGSKAASKPVPRVWMSERDSMPDDMGTEGDPVDMFEVRVASFGAAGKLFIESSPKKLVRRTSQARLALESRHHAPPTTGILARYMRGTMRRFYWPCPHCGEWFTPEPQDFYIEPGARSTDEVIAFGMQCPHCGVLIAEADKPGMLARTMTADGYGWVAWGETISPEGRISGRAPRSKIDSFWLSGFQSAFVPWEKLARKQLAAQEDFERTGDENALKTHYQLRLAVPYESKVETDGGVLDEVTLKSRAEDFPLRVVPDGAHLLTAAVDVQGSSFEVMVTAWGADQESWILDRYQIAVTGERAVSPASYPEDWDLLGPIWTRAYPLAGNPARGLTPATVVIDTGGEDGVSSNAKAFRARMRLRGFSDKRVMLIKGDHGKNIPLIRPSNPDQRLTAQRNAGGDTRVLLLDVDRLKSIVYARLKREEAGPGFIHLSLAASDKLFAELTAEHQRGGKWIQTRVRNESFDLAGYNLAGLYNLGGNRFDWSNPPAWLSAFETDVTPEPAALPEPRRAPPPAAHRAGRVVQSSYLQRSGRTGVGARFK</sequence>
<dbReference type="EMBL" id="NOXS01000029">
    <property type="protein sequence ID" value="OYQ20223.1"/>
    <property type="molecule type" value="Genomic_DNA"/>
</dbReference>
<dbReference type="PANTHER" id="PTHR34413:SF2">
    <property type="entry name" value="PROPHAGE TAIL FIBER ASSEMBLY PROTEIN HOMOLOG TFAE-RELATED"/>
    <property type="match status" value="1"/>
</dbReference>
<evidence type="ECO:0008006" key="6">
    <source>
        <dbReference type="Google" id="ProtNLM"/>
    </source>
</evidence>
<evidence type="ECO:0000313" key="4">
    <source>
        <dbReference type="EMBL" id="OYQ20223.1"/>
    </source>
</evidence>
<dbReference type="OrthoDB" id="5181253at2"/>
<dbReference type="Pfam" id="PF20454">
    <property type="entry name" value="GpA_nuclease"/>
    <property type="match status" value="1"/>
</dbReference>
<evidence type="ECO:0000259" key="2">
    <source>
        <dbReference type="Pfam" id="PF05876"/>
    </source>
</evidence>
<proteinExistence type="predicted"/>
<comment type="caution">
    <text evidence="4">The sequence shown here is derived from an EMBL/GenBank/DDBJ whole genome shotgun (WGS) entry which is preliminary data.</text>
</comment>
<dbReference type="RefSeq" id="WP_094408046.1">
    <property type="nucleotide sequence ID" value="NZ_BMJZ01000001.1"/>
</dbReference>